<accession>A0A4D7C0J9</accession>
<dbReference type="CDD" id="cd02869">
    <property type="entry name" value="PseudoU_synth_RluA_like"/>
    <property type="match status" value="1"/>
</dbReference>
<evidence type="ECO:0000256" key="1">
    <source>
        <dbReference type="ARBA" id="ARBA00010876"/>
    </source>
</evidence>
<dbReference type="GO" id="GO:0140098">
    <property type="term" value="F:catalytic activity, acting on RNA"/>
    <property type="evidence" value="ECO:0007669"/>
    <property type="project" value="UniProtKB-ARBA"/>
</dbReference>
<dbReference type="GO" id="GO:0000455">
    <property type="term" value="P:enzyme-directed rRNA pseudouridine synthesis"/>
    <property type="evidence" value="ECO:0007669"/>
    <property type="project" value="TreeGrafter"/>
</dbReference>
<reference evidence="4" key="1">
    <citation type="submission" date="2019-04" db="EMBL/GenBank/DDBJ databases">
        <title>Complete genome sequence of Sphingomonas sp. W1-2-3.</title>
        <authorList>
            <person name="Im W.T."/>
        </authorList>
    </citation>
    <scope>NUCLEOTIDE SEQUENCE [LARGE SCALE GENOMIC DNA]</scope>
    <source>
        <strain evidence="4">W1-2-3</strain>
    </source>
</reference>
<dbReference type="PANTHER" id="PTHR21600">
    <property type="entry name" value="MITOCHONDRIAL RNA PSEUDOURIDINE SYNTHASE"/>
    <property type="match status" value="1"/>
</dbReference>
<dbReference type="SUPFAM" id="SSF55120">
    <property type="entry name" value="Pseudouridine synthase"/>
    <property type="match status" value="1"/>
</dbReference>
<dbReference type="Gene3D" id="3.30.2350.10">
    <property type="entry name" value="Pseudouridine synthase"/>
    <property type="match status" value="1"/>
</dbReference>
<dbReference type="GO" id="GO:0009982">
    <property type="term" value="F:pseudouridine synthase activity"/>
    <property type="evidence" value="ECO:0007669"/>
    <property type="project" value="InterPro"/>
</dbReference>
<dbReference type="Proteomes" id="UP000298714">
    <property type="component" value="Chromosome"/>
</dbReference>
<feature type="domain" description="Pseudouridine synthase RsuA/RluA-like" evidence="2">
    <location>
        <begin position="33"/>
        <end position="178"/>
    </location>
</feature>
<evidence type="ECO:0000259" key="2">
    <source>
        <dbReference type="Pfam" id="PF00849"/>
    </source>
</evidence>
<sequence length="224" mass="24195">MRPRESVLFPAPAPALHDIMDLRPYILHCDDALIVLNKPAGLAVHPGPRTRTSLEDGLASLRLGRRSSPTIMHRLDRDTAGCLLLARTADARRWITQAFEARAIAKTYHARVVGPLDPAEGMIDAPLAKISSAGAGWRMLVRADGDPASTRYRTLADGTIELTPETGRTHQLRVHLAHLGAPIVGDPVYGAGDGPLCLYARALRIPRRDGTLLTVEAPPPAHMA</sequence>
<dbReference type="Pfam" id="PF00849">
    <property type="entry name" value="PseudoU_synth_2"/>
    <property type="match status" value="1"/>
</dbReference>
<dbReference type="GO" id="GO:0003723">
    <property type="term" value="F:RNA binding"/>
    <property type="evidence" value="ECO:0007669"/>
    <property type="project" value="InterPro"/>
</dbReference>
<dbReference type="PANTHER" id="PTHR21600:SF87">
    <property type="entry name" value="RNA PSEUDOURIDYLATE SYNTHASE DOMAIN-CONTAINING PROTEIN 1"/>
    <property type="match status" value="1"/>
</dbReference>
<dbReference type="InterPro" id="IPR006145">
    <property type="entry name" value="PsdUridine_synth_RsuA/RluA"/>
</dbReference>
<protein>
    <submittedName>
        <fullName evidence="3">RluA family pseudouridine synthase</fullName>
    </submittedName>
</protein>
<dbReference type="InterPro" id="IPR020103">
    <property type="entry name" value="PsdUridine_synth_cat_dom_sf"/>
</dbReference>
<name>A0A4D7C0J9_9SPHN</name>
<gene>
    <name evidence="3" type="ORF">E6W36_05780</name>
</gene>
<organism evidence="3 4">
    <name type="scientific">Hankyongella ginsenosidimutans</name>
    <dbReference type="NCBI Taxonomy" id="1763828"/>
    <lineage>
        <taxon>Bacteria</taxon>
        <taxon>Pseudomonadati</taxon>
        <taxon>Pseudomonadota</taxon>
        <taxon>Alphaproteobacteria</taxon>
        <taxon>Sphingomonadales</taxon>
        <taxon>Sphingomonadaceae</taxon>
        <taxon>Hankyongella</taxon>
    </lineage>
</organism>
<dbReference type="KEGG" id="hgn:E6W36_05780"/>
<dbReference type="InterPro" id="IPR050188">
    <property type="entry name" value="RluA_PseudoU_synthase"/>
</dbReference>
<comment type="similarity">
    <text evidence="1">Belongs to the pseudouridine synthase RluA family.</text>
</comment>
<proteinExistence type="inferred from homology"/>
<evidence type="ECO:0000313" key="3">
    <source>
        <dbReference type="EMBL" id="QCI79244.1"/>
    </source>
</evidence>
<dbReference type="EMBL" id="CP039704">
    <property type="protein sequence ID" value="QCI79244.1"/>
    <property type="molecule type" value="Genomic_DNA"/>
</dbReference>
<dbReference type="AlphaFoldDB" id="A0A4D7C0J9"/>
<keyword evidence="4" id="KW-1185">Reference proteome</keyword>
<evidence type="ECO:0000313" key="4">
    <source>
        <dbReference type="Proteomes" id="UP000298714"/>
    </source>
</evidence>